<dbReference type="InterPro" id="IPR003661">
    <property type="entry name" value="HisK_dim/P_dom"/>
</dbReference>
<sequence>MNEEVEHLREALASANQLAAAQQARLRELELVLSGIQGISAEDEPGAAITRTFDLLRSALEFDLALVLQPQENGYACVASTEPRLVGSAWPAEGFFQRIASGRPAVVPDIARIPEWTAFPGGLTSRPAAGILAPISTAGGAGLLILCSERRGIYSAADLALVSKLGLVVSQTLAAGQQRRLAEAIQTSELRRDAAVRANEAKSQFFANISHEIRTPLNGVVAVADMLARTELAPRQQEMVELILDSGRMLERLLNDVLDFAKVESGRLDLELRPMNLHQDLTSVFDLFAAKADEKGLALEVTGAEQADRWLEADSLRIRQVVSNLLSNAVKFTVKGGVQVSLSVEAGAKAQTVRISVRDTGCGFSAETAERLFDRFEQEDKSITRKFGGSGLGLSIARSLARLMGGDVTCRAQVGEGAVFDFWFTAQAAARPTADAEGEAPVSDLEAIRVLVVEDNPNNRRIAGMILEMAGATPYFAENGREACLAVEAQHFDLVLMDLQMPVMDGLTAIRAIRQRQADEGLPPIPIIAVSANAMTHQVEEAVSAGADAHVAKPIDPAALLAAIAELAAPADDRSGRELSVSGNQEGWAR</sequence>
<evidence type="ECO:0000256" key="3">
    <source>
        <dbReference type="ARBA" id="ARBA00012438"/>
    </source>
</evidence>
<feature type="region of interest" description="Disordered" evidence="15">
    <location>
        <begin position="571"/>
        <end position="590"/>
    </location>
</feature>
<feature type="modified residue" description="4-aspartylphosphate" evidence="13">
    <location>
        <position position="498"/>
    </location>
</feature>
<dbReference type="SMART" id="SM00065">
    <property type="entry name" value="GAF"/>
    <property type="match status" value="1"/>
</dbReference>
<dbReference type="Proteomes" id="UP000249725">
    <property type="component" value="Unassembled WGS sequence"/>
</dbReference>
<evidence type="ECO:0000256" key="6">
    <source>
        <dbReference type="ARBA" id="ARBA00022692"/>
    </source>
</evidence>
<dbReference type="SUPFAM" id="SSF47384">
    <property type="entry name" value="Homodimeric domain of signal transducing histidine kinase"/>
    <property type="match status" value="1"/>
</dbReference>
<evidence type="ECO:0000313" key="19">
    <source>
        <dbReference type="Proteomes" id="UP000249725"/>
    </source>
</evidence>
<reference evidence="19" key="1">
    <citation type="submission" date="2018-05" db="EMBL/GenBank/DDBJ databases">
        <authorList>
            <person name="Li X."/>
        </authorList>
    </citation>
    <scope>NUCLEOTIDE SEQUENCE [LARGE SCALE GENOMIC DNA]</scope>
    <source>
        <strain evidence="19">YIM 73061</strain>
    </source>
</reference>
<dbReference type="SMART" id="SM00448">
    <property type="entry name" value="REC"/>
    <property type="match status" value="1"/>
</dbReference>
<dbReference type="Gene3D" id="3.30.450.40">
    <property type="match status" value="1"/>
</dbReference>
<feature type="domain" description="Histidine kinase" evidence="16">
    <location>
        <begin position="208"/>
        <end position="428"/>
    </location>
</feature>
<dbReference type="InterPro" id="IPR003018">
    <property type="entry name" value="GAF"/>
</dbReference>
<comment type="subcellular location">
    <subcellularLocation>
        <location evidence="2">Membrane</location>
    </subcellularLocation>
</comment>
<proteinExistence type="predicted"/>
<dbReference type="PANTHER" id="PTHR43047:SF78">
    <property type="entry name" value="SENSORY_REGULATORY PROTEIN RPFC"/>
    <property type="match status" value="1"/>
</dbReference>
<keyword evidence="6" id="KW-0812">Transmembrane</keyword>
<dbReference type="OrthoDB" id="9810730at2"/>
<dbReference type="GO" id="GO:0005524">
    <property type="term" value="F:ATP binding"/>
    <property type="evidence" value="ECO:0007669"/>
    <property type="project" value="UniProtKB-KW"/>
</dbReference>
<evidence type="ECO:0000256" key="4">
    <source>
        <dbReference type="ARBA" id="ARBA00022553"/>
    </source>
</evidence>
<dbReference type="GO" id="GO:0016020">
    <property type="term" value="C:membrane"/>
    <property type="evidence" value="ECO:0007669"/>
    <property type="project" value="UniProtKB-SubCell"/>
</dbReference>
<keyword evidence="5" id="KW-0808">Transferase</keyword>
<feature type="coiled-coil region" evidence="14">
    <location>
        <begin position="5"/>
        <end position="32"/>
    </location>
</feature>
<evidence type="ECO:0000256" key="11">
    <source>
        <dbReference type="ARBA" id="ARBA00023012"/>
    </source>
</evidence>
<dbReference type="CDD" id="cd16922">
    <property type="entry name" value="HATPase_EvgS-ArcB-TorS-like"/>
    <property type="match status" value="1"/>
</dbReference>
<dbReference type="CDD" id="cd17546">
    <property type="entry name" value="REC_hyHK_CKI1_RcsC-like"/>
    <property type="match status" value="1"/>
</dbReference>
<dbReference type="AlphaFoldDB" id="A0A328AY48"/>
<keyword evidence="12" id="KW-0472">Membrane</keyword>
<dbReference type="InterPro" id="IPR011006">
    <property type="entry name" value="CheY-like_superfamily"/>
</dbReference>
<keyword evidence="9" id="KW-0067">ATP-binding</keyword>
<evidence type="ECO:0000256" key="10">
    <source>
        <dbReference type="ARBA" id="ARBA00022989"/>
    </source>
</evidence>
<dbReference type="PROSITE" id="PS50109">
    <property type="entry name" value="HIS_KIN"/>
    <property type="match status" value="1"/>
</dbReference>
<feature type="domain" description="Response regulatory" evidence="17">
    <location>
        <begin position="449"/>
        <end position="568"/>
    </location>
</feature>
<evidence type="ECO:0000256" key="9">
    <source>
        <dbReference type="ARBA" id="ARBA00022840"/>
    </source>
</evidence>
<dbReference type="RefSeq" id="WP_111514209.1">
    <property type="nucleotide sequence ID" value="NZ_QFYR01000001.1"/>
</dbReference>
<dbReference type="PRINTS" id="PR00344">
    <property type="entry name" value="BCTRLSENSOR"/>
</dbReference>
<dbReference type="SUPFAM" id="SSF55874">
    <property type="entry name" value="ATPase domain of HSP90 chaperone/DNA topoisomerase II/histidine kinase"/>
    <property type="match status" value="1"/>
</dbReference>
<dbReference type="InterPro" id="IPR029016">
    <property type="entry name" value="GAF-like_dom_sf"/>
</dbReference>
<evidence type="ECO:0000256" key="8">
    <source>
        <dbReference type="ARBA" id="ARBA00022777"/>
    </source>
</evidence>
<dbReference type="SUPFAM" id="SSF55781">
    <property type="entry name" value="GAF domain-like"/>
    <property type="match status" value="1"/>
</dbReference>
<dbReference type="InterPro" id="IPR003594">
    <property type="entry name" value="HATPase_dom"/>
</dbReference>
<dbReference type="Pfam" id="PF00072">
    <property type="entry name" value="Response_reg"/>
    <property type="match status" value="1"/>
</dbReference>
<evidence type="ECO:0000313" key="18">
    <source>
        <dbReference type="EMBL" id="RAK57758.1"/>
    </source>
</evidence>
<evidence type="ECO:0000256" key="7">
    <source>
        <dbReference type="ARBA" id="ARBA00022741"/>
    </source>
</evidence>
<dbReference type="SMART" id="SM00388">
    <property type="entry name" value="HisKA"/>
    <property type="match status" value="1"/>
</dbReference>
<keyword evidence="11" id="KW-0902">Two-component regulatory system</keyword>
<evidence type="ECO:0000256" key="2">
    <source>
        <dbReference type="ARBA" id="ARBA00004370"/>
    </source>
</evidence>
<name>A0A328AY48_9CAUL</name>
<evidence type="ECO:0000256" key="15">
    <source>
        <dbReference type="SAM" id="MobiDB-lite"/>
    </source>
</evidence>
<keyword evidence="14" id="KW-0175">Coiled coil</keyword>
<organism evidence="18 19">
    <name type="scientific">Phenylobacterium deserti</name>
    <dbReference type="NCBI Taxonomy" id="1914756"/>
    <lineage>
        <taxon>Bacteria</taxon>
        <taxon>Pseudomonadati</taxon>
        <taxon>Pseudomonadota</taxon>
        <taxon>Alphaproteobacteria</taxon>
        <taxon>Caulobacterales</taxon>
        <taxon>Caulobacteraceae</taxon>
        <taxon>Phenylobacterium</taxon>
    </lineage>
</organism>
<protein>
    <recommendedName>
        <fullName evidence="3">histidine kinase</fullName>
        <ecNumber evidence="3">2.7.13.3</ecNumber>
    </recommendedName>
</protein>
<keyword evidence="7" id="KW-0547">Nucleotide-binding</keyword>
<dbReference type="InterPro" id="IPR005467">
    <property type="entry name" value="His_kinase_dom"/>
</dbReference>
<dbReference type="CDD" id="cd00082">
    <property type="entry name" value="HisKA"/>
    <property type="match status" value="1"/>
</dbReference>
<keyword evidence="10" id="KW-1133">Transmembrane helix</keyword>
<keyword evidence="4 13" id="KW-0597">Phosphoprotein</keyword>
<dbReference type="FunFam" id="1.10.287.130:FF:000004">
    <property type="entry name" value="Ethylene receptor 1"/>
    <property type="match status" value="1"/>
</dbReference>
<dbReference type="FunFam" id="3.30.565.10:FF:000010">
    <property type="entry name" value="Sensor histidine kinase RcsC"/>
    <property type="match status" value="1"/>
</dbReference>
<dbReference type="InterPro" id="IPR004358">
    <property type="entry name" value="Sig_transdc_His_kin-like_C"/>
</dbReference>
<accession>A0A328AY48</accession>
<evidence type="ECO:0000256" key="12">
    <source>
        <dbReference type="ARBA" id="ARBA00023136"/>
    </source>
</evidence>
<feature type="compositionally biased region" description="Polar residues" evidence="15">
    <location>
        <begin position="581"/>
        <end position="590"/>
    </location>
</feature>
<dbReference type="PROSITE" id="PS50110">
    <property type="entry name" value="RESPONSE_REGULATORY"/>
    <property type="match status" value="1"/>
</dbReference>
<dbReference type="EC" id="2.7.13.3" evidence="3"/>
<evidence type="ECO:0000256" key="13">
    <source>
        <dbReference type="PROSITE-ProRule" id="PRU00169"/>
    </source>
</evidence>
<keyword evidence="19" id="KW-1185">Reference proteome</keyword>
<dbReference type="Pfam" id="PF02518">
    <property type="entry name" value="HATPase_c"/>
    <property type="match status" value="1"/>
</dbReference>
<comment type="catalytic activity">
    <reaction evidence="1">
        <text>ATP + protein L-histidine = ADP + protein N-phospho-L-histidine.</text>
        <dbReference type="EC" id="2.7.13.3"/>
    </reaction>
</comment>
<dbReference type="Gene3D" id="3.30.565.10">
    <property type="entry name" value="Histidine kinase-like ATPase, C-terminal domain"/>
    <property type="match status" value="1"/>
</dbReference>
<evidence type="ECO:0000259" key="17">
    <source>
        <dbReference type="PROSITE" id="PS50110"/>
    </source>
</evidence>
<evidence type="ECO:0000256" key="5">
    <source>
        <dbReference type="ARBA" id="ARBA00022679"/>
    </source>
</evidence>
<dbReference type="EMBL" id="QFYR01000001">
    <property type="protein sequence ID" value="RAK57758.1"/>
    <property type="molecule type" value="Genomic_DNA"/>
</dbReference>
<dbReference type="Gene3D" id="1.10.287.130">
    <property type="match status" value="1"/>
</dbReference>
<evidence type="ECO:0000259" key="16">
    <source>
        <dbReference type="PROSITE" id="PS50109"/>
    </source>
</evidence>
<dbReference type="SUPFAM" id="SSF52172">
    <property type="entry name" value="CheY-like"/>
    <property type="match status" value="1"/>
</dbReference>
<dbReference type="Gene3D" id="3.40.50.2300">
    <property type="match status" value="1"/>
</dbReference>
<dbReference type="PANTHER" id="PTHR43047">
    <property type="entry name" value="TWO-COMPONENT HISTIDINE PROTEIN KINASE"/>
    <property type="match status" value="1"/>
</dbReference>
<dbReference type="InterPro" id="IPR001789">
    <property type="entry name" value="Sig_transdc_resp-reg_receiver"/>
</dbReference>
<dbReference type="SMART" id="SM00387">
    <property type="entry name" value="HATPase_c"/>
    <property type="match status" value="1"/>
</dbReference>
<dbReference type="GO" id="GO:0000155">
    <property type="term" value="F:phosphorelay sensor kinase activity"/>
    <property type="evidence" value="ECO:0007669"/>
    <property type="project" value="InterPro"/>
</dbReference>
<gene>
    <name evidence="18" type="ORF">DJ018_07505</name>
</gene>
<evidence type="ECO:0000256" key="1">
    <source>
        <dbReference type="ARBA" id="ARBA00000085"/>
    </source>
</evidence>
<comment type="caution">
    <text evidence="18">The sequence shown here is derived from an EMBL/GenBank/DDBJ whole genome shotgun (WGS) entry which is preliminary data.</text>
</comment>
<dbReference type="InterPro" id="IPR036097">
    <property type="entry name" value="HisK_dim/P_sf"/>
</dbReference>
<dbReference type="InterPro" id="IPR036890">
    <property type="entry name" value="HATPase_C_sf"/>
</dbReference>
<dbReference type="Pfam" id="PF00512">
    <property type="entry name" value="HisKA"/>
    <property type="match status" value="1"/>
</dbReference>
<keyword evidence="8 18" id="KW-0418">Kinase</keyword>
<evidence type="ECO:0000256" key="14">
    <source>
        <dbReference type="SAM" id="Coils"/>
    </source>
</evidence>